<evidence type="ECO:0000256" key="6">
    <source>
        <dbReference type="SAM" id="Phobius"/>
    </source>
</evidence>
<proteinExistence type="predicted"/>
<feature type="transmembrane region" description="Helical" evidence="6">
    <location>
        <begin position="49"/>
        <end position="68"/>
    </location>
</feature>
<keyword evidence="10" id="KW-1185">Reference proteome</keyword>
<dbReference type="InterPro" id="IPR037185">
    <property type="entry name" value="EmrE-like"/>
</dbReference>
<evidence type="ECO:0000256" key="5">
    <source>
        <dbReference type="ARBA" id="ARBA00023136"/>
    </source>
</evidence>
<dbReference type="AlphaFoldDB" id="A0ABD4YWB9"/>
<feature type="transmembrane region" description="Helical" evidence="6">
    <location>
        <begin position="155"/>
        <end position="172"/>
    </location>
</feature>
<feature type="transmembrane region" description="Helical" evidence="6">
    <location>
        <begin position="243"/>
        <end position="263"/>
    </location>
</feature>
<evidence type="ECO:0000256" key="4">
    <source>
        <dbReference type="ARBA" id="ARBA00022989"/>
    </source>
</evidence>
<dbReference type="PANTHER" id="PTHR42920:SF5">
    <property type="entry name" value="EAMA DOMAIN-CONTAINING PROTEIN"/>
    <property type="match status" value="1"/>
</dbReference>
<feature type="transmembrane region" description="Helical" evidence="6">
    <location>
        <begin position="184"/>
        <end position="207"/>
    </location>
</feature>
<keyword evidence="3 6" id="KW-0812">Transmembrane</keyword>
<evidence type="ECO:0000313" key="10">
    <source>
        <dbReference type="Proteomes" id="UP000507140"/>
    </source>
</evidence>
<dbReference type="RefSeq" id="WP_180097325.1">
    <property type="nucleotide sequence ID" value="NZ_CADIKR010000001.1"/>
</dbReference>
<keyword evidence="2" id="KW-1003">Cell membrane</keyword>
<gene>
    <name evidence="8" type="primary">rhtA</name>
    <name evidence="8" type="ORF">LMG3415_00408</name>
    <name evidence="9" type="ORF">N5C72_15100</name>
</gene>
<dbReference type="PANTHER" id="PTHR42920">
    <property type="entry name" value="OS03G0707200 PROTEIN-RELATED"/>
    <property type="match status" value="1"/>
</dbReference>
<comment type="subcellular location">
    <subcellularLocation>
        <location evidence="1">Cell membrane</location>
        <topology evidence="1">Multi-pass membrane protein</topology>
    </subcellularLocation>
</comment>
<evidence type="ECO:0000256" key="2">
    <source>
        <dbReference type="ARBA" id="ARBA00022475"/>
    </source>
</evidence>
<dbReference type="Proteomes" id="UP000507140">
    <property type="component" value="Unassembled WGS sequence"/>
</dbReference>
<dbReference type="InterPro" id="IPR000620">
    <property type="entry name" value="EamA_dom"/>
</dbReference>
<name>A0ABD4YWB9_9BURK</name>
<dbReference type="SUPFAM" id="SSF103481">
    <property type="entry name" value="Multidrug resistance efflux transporter EmrE"/>
    <property type="match status" value="2"/>
</dbReference>
<dbReference type="Proteomes" id="UP001158644">
    <property type="component" value="Unassembled WGS sequence"/>
</dbReference>
<organism evidence="9 11">
    <name type="scientific">Achromobacter mucicolens</name>
    <dbReference type="NCBI Taxonomy" id="1389922"/>
    <lineage>
        <taxon>Bacteria</taxon>
        <taxon>Pseudomonadati</taxon>
        <taxon>Pseudomonadota</taxon>
        <taxon>Betaproteobacteria</taxon>
        <taxon>Burkholderiales</taxon>
        <taxon>Alcaligenaceae</taxon>
        <taxon>Achromobacter</taxon>
    </lineage>
</organism>
<feature type="transmembrane region" description="Helical" evidence="6">
    <location>
        <begin position="269"/>
        <end position="289"/>
    </location>
</feature>
<reference evidence="9 11" key="2">
    <citation type="submission" date="2022-09" db="EMBL/GenBank/DDBJ databases">
        <title>Intensive care unit water sources are persistently colonized with multi-drug resistant bacteria and are the site of extensive horizontal gene transfer of antibiotic resistance genes.</title>
        <authorList>
            <person name="Diorio-Toth L."/>
        </authorList>
    </citation>
    <scope>NUCLEOTIDE SEQUENCE [LARGE SCALE GENOMIC DNA]</scope>
    <source>
        <strain evidence="9 11">GD03967</strain>
    </source>
</reference>
<reference evidence="8 10" key="1">
    <citation type="submission" date="2020-04" db="EMBL/GenBank/DDBJ databases">
        <authorList>
            <person name="De Canck E."/>
        </authorList>
    </citation>
    <scope>NUCLEOTIDE SEQUENCE [LARGE SCALE GENOMIC DNA]</scope>
    <source>
        <strain evidence="8 10">LMG 3415</strain>
    </source>
</reference>
<sequence length="301" mass="31265">MTAATLNNGHPSATSTLLPTLSLIGAMASLCVGTSFAKSLFPEVGAQGTTAYRIVIGAIILLAFWRPWRFPLTRRNAAKIALYGVTLACMNLLFYMALKTLPLGIAIAIEFTGPLTLAVVLSRRAIDFVWIACALAGLILLIPTGQSVHDLDPQGIAYALGAAVCWALYIIFGKMAGNVHGGQATSLGLLAATMVALPVGAAHAGMALLDPKLILAGVAVGILSSALPYSLEMVALRRLPQKTFGVLLSMEPAMGALAGVVVLNEHLSQTQWLAICGIIIASAGCAATAQRSRKAPIPVPD</sequence>
<dbReference type="GO" id="GO:0005886">
    <property type="term" value="C:plasma membrane"/>
    <property type="evidence" value="ECO:0007669"/>
    <property type="project" value="UniProtKB-SubCell"/>
</dbReference>
<comment type="caution">
    <text evidence="9">The sequence shown here is derived from an EMBL/GenBank/DDBJ whole genome shotgun (WGS) entry which is preliminary data.</text>
</comment>
<keyword evidence="4 6" id="KW-1133">Transmembrane helix</keyword>
<evidence type="ECO:0000259" key="7">
    <source>
        <dbReference type="Pfam" id="PF00892"/>
    </source>
</evidence>
<evidence type="ECO:0000313" key="11">
    <source>
        <dbReference type="Proteomes" id="UP001158644"/>
    </source>
</evidence>
<keyword evidence="5 6" id="KW-0472">Membrane</keyword>
<feature type="transmembrane region" description="Helical" evidence="6">
    <location>
        <begin position="128"/>
        <end position="149"/>
    </location>
</feature>
<dbReference type="Pfam" id="PF00892">
    <property type="entry name" value="EamA"/>
    <property type="match status" value="1"/>
</dbReference>
<dbReference type="EMBL" id="CADIKR010000001">
    <property type="protein sequence ID" value="CAB3821127.1"/>
    <property type="molecule type" value="Genomic_DNA"/>
</dbReference>
<protein>
    <submittedName>
        <fullName evidence="9">EamA family transporter</fullName>
    </submittedName>
    <submittedName>
        <fullName evidence="8">Threonine/homoserine exporter RhtA</fullName>
    </submittedName>
</protein>
<evidence type="ECO:0000256" key="1">
    <source>
        <dbReference type="ARBA" id="ARBA00004651"/>
    </source>
</evidence>
<evidence type="ECO:0000313" key="9">
    <source>
        <dbReference type="EMBL" id="MDH1179404.1"/>
    </source>
</evidence>
<accession>A0ABD4YWB9</accession>
<feature type="transmembrane region" description="Helical" evidence="6">
    <location>
        <begin position="103"/>
        <end position="121"/>
    </location>
</feature>
<dbReference type="EMBL" id="JAOBZK010000019">
    <property type="protein sequence ID" value="MDH1179404.1"/>
    <property type="molecule type" value="Genomic_DNA"/>
</dbReference>
<feature type="domain" description="EamA" evidence="7">
    <location>
        <begin position="155"/>
        <end position="282"/>
    </location>
</feature>
<dbReference type="InterPro" id="IPR051258">
    <property type="entry name" value="Diverse_Substrate_Transporter"/>
</dbReference>
<evidence type="ECO:0000313" key="8">
    <source>
        <dbReference type="EMBL" id="CAB3821127.1"/>
    </source>
</evidence>
<feature type="transmembrane region" description="Helical" evidence="6">
    <location>
        <begin position="80"/>
        <end position="97"/>
    </location>
</feature>
<evidence type="ECO:0000256" key="3">
    <source>
        <dbReference type="ARBA" id="ARBA00022692"/>
    </source>
</evidence>
<feature type="transmembrane region" description="Helical" evidence="6">
    <location>
        <begin position="213"/>
        <end position="231"/>
    </location>
</feature>